<organism evidence="12 13">
    <name type="scientific">Trypanosoma cruzi</name>
    <dbReference type="NCBI Taxonomy" id="5693"/>
    <lineage>
        <taxon>Eukaryota</taxon>
        <taxon>Discoba</taxon>
        <taxon>Euglenozoa</taxon>
        <taxon>Kinetoplastea</taxon>
        <taxon>Metakinetoplastina</taxon>
        <taxon>Trypanosomatida</taxon>
        <taxon>Trypanosomatidae</taxon>
        <taxon>Trypanosoma</taxon>
        <taxon>Schizotrypanum</taxon>
    </lineage>
</organism>
<accession>A0A2V2V2D4</accession>
<dbReference type="OrthoDB" id="5377392at2759"/>
<dbReference type="PANTHER" id="PTHR10848:SF0">
    <property type="entry name" value="MEIOTIC RECOMBINATION PROTEIN SPO11"/>
    <property type="match status" value="1"/>
</dbReference>
<dbReference type="VEuPathDB" id="TriTrypDB:TcCLB.509537.60"/>
<dbReference type="VEuPathDB" id="TriTrypDB:TcG_02978"/>
<comment type="catalytic activity">
    <reaction evidence="1">
        <text>ATP-dependent breakage, passage and rejoining of double-stranded DNA.</text>
        <dbReference type="EC" id="5.6.2.2"/>
    </reaction>
</comment>
<dbReference type="InterPro" id="IPR002815">
    <property type="entry name" value="Spo11/TopoVI_A"/>
</dbReference>
<dbReference type="CDD" id="cd00223">
    <property type="entry name" value="TOPRIM_TopoIIB_SPO"/>
    <property type="match status" value="1"/>
</dbReference>
<dbReference type="VEuPathDB" id="TriTrypDB:TcCL_ESM08332"/>
<dbReference type="Gene3D" id="1.10.10.10">
    <property type="entry name" value="Winged helix-like DNA-binding domain superfamily/Winged helix DNA-binding domain"/>
    <property type="match status" value="1"/>
</dbReference>
<dbReference type="GO" id="GO:0003677">
    <property type="term" value="F:DNA binding"/>
    <property type="evidence" value="ECO:0007669"/>
    <property type="project" value="UniProtKB-KW"/>
</dbReference>
<keyword evidence="8" id="KW-0238">DNA-binding</keyword>
<dbReference type="GO" id="GO:0000706">
    <property type="term" value="P:meiotic DNA double-strand break processing"/>
    <property type="evidence" value="ECO:0007669"/>
    <property type="project" value="TreeGrafter"/>
</dbReference>
<dbReference type="GO" id="GO:0007131">
    <property type="term" value="P:reciprocal meiotic recombination"/>
    <property type="evidence" value="ECO:0007669"/>
    <property type="project" value="TreeGrafter"/>
</dbReference>
<evidence type="ECO:0000259" key="11">
    <source>
        <dbReference type="Pfam" id="PF21180"/>
    </source>
</evidence>
<dbReference type="AlphaFoldDB" id="A0A2V2V2D4"/>
<dbReference type="EMBL" id="PRFA01000057">
    <property type="protein sequence ID" value="PWU89672.1"/>
    <property type="molecule type" value="Genomic_DNA"/>
</dbReference>
<evidence type="ECO:0000256" key="7">
    <source>
        <dbReference type="ARBA" id="ARBA00023029"/>
    </source>
</evidence>
<dbReference type="VEuPathDB" id="TriTrypDB:TCSYLVIO_005063"/>
<evidence type="ECO:0000256" key="8">
    <source>
        <dbReference type="ARBA" id="ARBA00023125"/>
    </source>
</evidence>
<dbReference type="GO" id="GO:0046872">
    <property type="term" value="F:metal ion binding"/>
    <property type="evidence" value="ECO:0007669"/>
    <property type="project" value="UniProtKB-KW"/>
</dbReference>
<dbReference type="VEuPathDB" id="TriTrypDB:C3747_272g23"/>
<feature type="domain" description="Topoisomerase 6 subunit A/Spo11 TOPRIM" evidence="11">
    <location>
        <begin position="243"/>
        <end position="383"/>
    </location>
</feature>
<protein>
    <recommendedName>
        <fullName evidence="4">DNA topoisomerase (ATP-hydrolyzing)</fullName>
        <ecNumber evidence="4">5.6.2.2</ecNumber>
    </recommendedName>
</protein>
<keyword evidence="7" id="KW-0799">Topoisomerase</keyword>
<dbReference type="InterPro" id="IPR036078">
    <property type="entry name" value="Spo11/TopoVI_A_sf"/>
</dbReference>
<dbReference type="VEuPathDB" id="TriTrypDB:C4B63_57g121"/>
<dbReference type="InterPro" id="IPR013049">
    <property type="entry name" value="Spo11/TopoVI_A_N"/>
</dbReference>
<dbReference type="VEuPathDB" id="TriTrypDB:Tc_MARK_4593"/>
<comment type="similarity">
    <text evidence="3">Belongs to the TOP6A family.</text>
</comment>
<evidence type="ECO:0000256" key="9">
    <source>
        <dbReference type="ARBA" id="ARBA00023235"/>
    </source>
</evidence>
<dbReference type="GO" id="GO:0042138">
    <property type="term" value="P:meiotic DNA double-strand break formation"/>
    <property type="evidence" value="ECO:0007669"/>
    <property type="project" value="TreeGrafter"/>
</dbReference>
<dbReference type="Pfam" id="PF21180">
    <property type="entry name" value="TOP6A-Spo11_Toprim"/>
    <property type="match status" value="1"/>
</dbReference>
<dbReference type="VEuPathDB" id="TriTrypDB:TCDM_04819"/>
<dbReference type="InterPro" id="IPR036388">
    <property type="entry name" value="WH-like_DNA-bd_sf"/>
</dbReference>
<keyword evidence="5" id="KW-0479">Metal-binding</keyword>
<reference evidence="12 13" key="1">
    <citation type="journal article" date="2018" name="Microb. Genom.">
        <title>Expanding an expanded genome: long-read sequencing of Trypanosoma cruzi.</title>
        <authorList>
            <person name="Berna L."/>
            <person name="Rodriguez M."/>
            <person name="Chiribao M.L."/>
            <person name="Parodi-Talice A."/>
            <person name="Pita S."/>
            <person name="Rijo G."/>
            <person name="Alvarez-Valin F."/>
            <person name="Robello C."/>
        </authorList>
    </citation>
    <scope>NUCLEOTIDE SEQUENCE [LARGE SCALE GENOMIC DNA]</scope>
    <source>
        <strain evidence="12 13">Dm28c</strain>
    </source>
</reference>
<evidence type="ECO:0000256" key="5">
    <source>
        <dbReference type="ARBA" id="ARBA00022723"/>
    </source>
</evidence>
<evidence type="ECO:0000256" key="4">
    <source>
        <dbReference type="ARBA" id="ARBA00012895"/>
    </source>
</evidence>
<dbReference type="GO" id="GO:0005524">
    <property type="term" value="F:ATP binding"/>
    <property type="evidence" value="ECO:0007669"/>
    <property type="project" value="InterPro"/>
</dbReference>
<dbReference type="Proteomes" id="UP000246121">
    <property type="component" value="Unassembled WGS sequence"/>
</dbReference>
<proteinExistence type="inferred from homology"/>
<evidence type="ECO:0000256" key="6">
    <source>
        <dbReference type="ARBA" id="ARBA00022842"/>
    </source>
</evidence>
<evidence type="ECO:0000313" key="13">
    <source>
        <dbReference type="Proteomes" id="UP000246121"/>
    </source>
</evidence>
<evidence type="ECO:0000259" key="10">
    <source>
        <dbReference type="Pfam" id="PF04406"/>
    </source>
</evidence>
<dbReference type="VEuPathDB" id="TriTrypDB:ECC02_005856"/>
<keyword evidence="6" id="KW-0460">Magnesium</keyword>
<comment type="caution">
    <text evidence="12">The sequence shown here is derived from an EMBL/GenBank/DDBJ whole genome shotgun (WGS) entry which is preliminary data.</text>
</comment>
<dbReference type="VEuPathDB" id="TriTrypDB:TcBrA4_0038850"/>
<evidence type="ECO:0000256" key="3">
    <source>
        <dbReference type="ARBA" id="ARBA00006559"/>
    </source>
</evidence>
<evidence type="ECO:0000313" key="12">
    <source>
        <dbReference type="EMBL" id="PWU89672.1"/>
    </source>
</evidence>
<comment type="cofactor">
    <cofactor evidence="2">
        <name>Mg(2+)</name>
        <dbReference type="ChEBI" id="CHEBI:18420"/>
    </cofactor>
</comment>
<feature type="domain" description="Spo11/DNA topoisomerase VI subunit A N-terminal" evidence="10">
    <location>
        <begin position="71"/>
        <end position="124"/>
    </location>
</feature>
<dbReference type="GO" id="GO:0003918">
    <property type="term" value="F:DNA topoisomerase type II (double strand cut, ATP-hydrolyzing) activity"/>
    <property type="evidence" value="ECO:0007669"/>
    <property type="project" value="UniProtKB-EC"/>
</dbReference>
<dbReference type="Gene3D" id="3.40.1360.10">
    <property type="match status" value="1"/>
</dbReference>
<dbReference type="Pfam" id="PF04406">
    <property type="entry name" value="TP6A_N"/>
    <property type="match status" value="1"/>
</dbReference>
<name>A0A2V2V2D4_TRYCR</name>
<dbReference type="VEuPathDB" id="TriTrypDB:BCY84_06123"/>
<dbReference type="InterPro" id="IPR034136">
    <property type="entry name" value="TOPRIM_Topo6A/Spo11"/>
</dbReference>
<dbReference type="GO" id="GO:0000228">
    <property type="term" value="C:nuclear chromosome"/>
    <property type="evidence" value="ECO:0007669"/>
    <property type="project" value="TreeGrafter"/>
</dbReference>
<gene>
    <name evidence="12" type="ORF">C4B63_57g121</name>
</gene>
<dbReference type="PANTHER" id="PTHR10848">
    <property type="entry name" value="MEIOTIC RECOMBINATION PROTEIN SPO11"/>
    <property type="match status" value="1"/>
</dbReference>
<sequence>MLGDDEIIGAAEAVVHAYLVGLLHRPDAAVTEASSQTHHRHSAPCGMGRQKMPQFCETKCTFTEKKMNALRRTARVLYVLSCVVDMVHQGLTCTERDVYYQNTSLFRNGQRDVHTSIENLCRWMDSTHPLGNADDPESIGRRRYTREGLRIAASGKSILIGYISFDIPKLSPVLSSLSQTTQMTVGNVSQTQFCFEKTSNHLTGTVEMNGMRHSSGILVNMAVGMRGCHFRGAEGVGSLPSAVILVEKESTLRTLVVAEGVLGLGAPLNRCSFLCSKGYPCRASRTLLHKLHRELPQLPILVLVDGDPHGMRIALTFLGLFGGGASTRRRKQKKRPFASAEFISTLLPARWIGVRPSALPHQATGRAPLTLLDRQVLSQMMARVVEALSLLEDEMVDATCSGEEINIIRGTLNDILREAEWMKEKSLKCALQAWPDGPLHLLMDSLEPGRPV</sequence>
<evidence type="ECO:0000256" key="2">
    <source>
        <dbReference type="ARBA" id="ARBA00001946"/>
    </source>
</evidence>
<dbReference type="EC" id="5.6.2.2" evidence="4"/>
<evidence type="ECO:0000256" key="1">
    <source>
        <dbReference type="ARBA" id="ARBA00000185"/>
    </source>
</evidence>
<dbReference type="SUPFAM" id="SSF56726">
    <property type="entry name" value="DNA topoisomerase IV, alpha subunit"/>
    <property type="match status" value="1"/>
</dbReference>
<keyword evidence="9" id="KW-0413">Isomerase</keyword>